<dbReference type="PANTHER" id="PTHR19432:SF35">
    <property type="entry name" value="SOLUTE CARRIER FAMILY 45 MEMBER 3 ISOFORM X1"/>
    <property type="match status" value="1"/>
</dbReference>
<dbReference type="PANTHER" id="PTHR19432">
    <property type="entry name" value="SUGAR TRANSPORTER"/>
    <property type="match status" value="1"/>
</dbReference>
<evidence type="ECO:0000256" key="6">
    <source>
        <dbReference type="SAM" id="MobiDB-lite"/>
    </source>
</evidence>
<keyword evidence="5 7" id="KW-0472">Membrane</keyword>
<dbReference type="Proteomes" id="UP000829685">
    <property type="component" value="Unassembled WGS sequence"/>
</dbReference>
<feature type="transmembrane region" description="Helical" evidence="7">
    <location>
        <begin position="100"/>
        <end position="122"/>
    </location>
</feature>
<feature type="compositionally biased region" description="Low complexity" evidence="6">
    <location>
        <begin position="182"/>
        <end position="195"/>
    </location>
</feature>
<evidence type="ECO:0000256" key="4">
    <source>
        <dbReference type="ARBA" id="ARBA00022989"/>
    </source>
</evidence>
<protein>
    <recommendedName>
        <fullName evidence="10">General alpha-glucoside permease</fullName>
    </recommendedName>
</protein>
<dbReference type="AlphaFoldDB" id="A0A9P9WJR3"/>
<feature type="transmembrane region" description="Helical" evidence="7">
    <location>
        <begin position="275"/>
        <end position="294"/>
    </location>
</feature>
<dbReference type="GO" id="GO:0008506">
    <property type="term" value="F:sucrose:proton symporter activity"/>
    <property type="evidence" value="ECO:0007669"/>
    <property type="project" value="TreeGrafter"/>
</dbReference>
<feature type="transmembrane region" description="Helical" evidence="7">
    <location>
        <begin position="385"/>
        <end position="405"/>
    </location>
</feature>
<keyword evidence="4 7" id="KW-1133">Transmembrane helix</keyword>
<feature type="transmembrane region" description="Helical" evidence="7">
    <location>
        <begin position="463"/>
        <end position="485"/>
    </location>
</feature>
<dbReference type="InterPro" id="IPR036259">
    <property type="entry name" value="MFS_trans_sf"/>
</dbReference>
<reference evidence="8" key="1">
    <citation type="submission" date="2021-03" db="EMBL/GenBank/DDBJ databases">
        <title>Revisited historic fungal species revealed as producer of novel bioactive compounds through whole genome sequencing and comparative genomics.</title>
        <authorList>
            <person name="Vignolle G.A."/>
            <person name="Hochenegger N."/>
            <person name="Mach R.L."/>
            <person name="Mach-Aigner A.R."/>
            <person name="Javad Rahimi M."/>
            <person name="Salim K.A."/>
            <person name="Chan C.M."/>
            <person name="Lim L.B.L."/>
            <person name="Cai F."/>
            <person name="Druzhinina I.S."/>
            <person name="U'Ren J.M."/>
            <person name="Derntl C."/>
        </authorList>
    </citation>
    <scope>NUCLEOTIDE SEQUENCE</scope>
    <source>
        <strain evidence="8">TUCIM 5799</strain>
    </source>
</reference>
<sequence>MGTPELPYLHAPVSTDVMAASNSMLAMTMPESEARWLLAIEVRRKNAGHRLALNRTPQPHLGNSEYSIIQLNSDLYEFNTFDFSPLPSSVTPSTPCVQPAGYWVILLACIHTAWVTIGFPYLCAKIVSTYFIVTCQLNLVRDETAYHDQDTPRPNPTSAPSRQSTIPGDRRIAYLHHSGMTSSLSSSSSSSSASSREPPSPKYRNGDLRPDSNSDGAVSLSGSSTLQQETPVHLGPDGYDEQTPLLGASAPTASPERHGVPDTQTEDDGQSTKSLWYIILLTISIGGLQIAWSVELSNGSPYLLSLGLSKSLMALVWIAGPLSGTLVQPYVGMRSDNCRIPWGRRKPFMLGGALATSISLMFLAWTKEIVGGLLGLFGTDPKSEGAKVTIIVVAVLWVYILDFAINTVQAAIRAFIVDCAPVHQQEQANSMASRIVGVGNILGYCFGFVNLPKYVWWLGNTQFKVLCSIASIALCGTVLLSTILVKERDPRLDGPPPKNQPGVIAFFRTIFTSIKRLPPQVAKVCTVQFFAWIGFFPMLFYTSSYISEIYIEPYLEENPHMTPEELDDLYERGTRVGTFALLIFALTSLATNVLLPFFIAPTYEAPITNGVPGEGPGGVTDDHKSEKKTWLDYLVIPGFTLRWAWILSNLIFVVAMFCAVLVRTVEAATVLIGLVGITWALTLWAPWAIISAEVSRRDAIIRARRKSQLHAAGAAPAADGETEALLDQERRLHGDEEEVDKAGVILGIHNMAIAAPQMLATVGSSVVFRIFQKPRGVPGDHSIGIVFALGGIFVLIATYFIYRIDDDIPPAEVVAAVEAGDGPAAGRPGLDRRKSTTTGRDGMKRATLARSTSFGTGLEY</sequence>
<name>A0A9P9WJR3_9PEZI</name>
<evidence type="ECO:0008006" key="10">
    <source>
        <dbReference type="Google" id="ProtNLM"/>
    </source>
</evidence>
<dbReference type="EMBL" id="JAFIMR010000019">
    <property type="protein sequence ID" value="KAI1866944.1"/>
    <property type="molecule type" value="Genomic_DNA"/>
</dbReference>
<accession>A0A9P9WJR3</accession>
<feature type="region of interest" description="Disordered" evidence="6">
    <location>
        <begin position="146"/>
        <end position="167"/>
    </location>
</feature>
<evidence type="ECO:0000256" key="2">
    <source>
        <dbReference type="ARBA" id="ARBA00022448"/>
    </source>
</evidence>
<organism evidence="8 9">
    <name type="scientific">Neoarthrinium moseri</name>
    <dbReference type="NCBI Taxonomy" id="1658444"/>
    <lineage>
        <taxon>Eukaryota</taxon>
        <taxon>Fungi</taxon>
        <taxon>Dikarya</taxon>
        <taxon>Ascomycota</taxon>
        <taxon>Pezizomycotina</taxon>
        <taxon>Sordariomycetes</taxon>
        <taxon>Xylariomycetidae</taxon>
        <taxon>Amphisphaeriales</taxon>
        <taxon>Apiosporaceae</taxon>
        <taxon>Neoarthrinium</taxon>
    </lineage>
</organism>
<evidence type="ECO:0000256" key="5">
    <source>
        <dbReference type="ARBA" id="ARBA00023136"/>
    </source>
</evidence>
<feature type="transmembrane region" description="Helical" evidence="7">
    <location>
        <begin position="783"/>
        <end position="802"/>
    </location>
</feature>
<evidence type="ECO:0000256" key="3">
    <source>
        <dbReference type="ARBA" id="ARBA00022692"/>
    </source>
</evidence>
<keyword evidence="3 7" id="KW-0812">Transmembrane</keyword>
<comment type="subcellular location">
    <subcellularLocation>
        <location evidence="1">Membrane</location>
        <topology evidence="1">Multi-pass membrane protein</topology>
    </subcellularLocation>
</comment>
<gene>
    <name evidence="8" type="ORF">JX265_007520</name>
</gene>
<keyword evidence="9" id="KW-1185">Reference proteome</keyword>
<feature type="transmembrane region" description="Helical" evidence="7">
    <location>
        <begin position="348"/>
        <end position="365"/>
    </location>
</feature>
<feature type="region of interest" description="Disordered" evidence="6">
    <location>
        <begin position="180"/>
        <end position="269"/>
    </location>
</feature>
<proteinExistence type="predicted"/>
<evidence type="ECO:0000313" key="8">
    <source>
        <dbReference type="EMBL" id="KAI1866944.1"/>
    </source>
</evidence>
<feature type="compositionally biased region" description="Polar residues" evidence="6">
    <location>
        <begin position="213"/>
        <end position="230"/>
    </location>
</feature>
<feature type="transmembrane region" description="Helical" evidence="7">
    <location>
        <begin position="579"/>
        <end position="599"/>
    </location>
</feature>
<feature type="transmembrane region" description="Helical" evidence="7">
    <location>
        <begin position="643"/>
        <end position="662"/>
    </location>
</feature>
<keyword evidence="2" id="KW-0813">Transport</keyword>
<feature type="transmembrane region" description="Helical" evidence="7">
    <location>
        <begin position="306"/>
        <end position="327"/>
    </location>
</feature>
<dbReference type="GO" id="GO:0005886">
    <property type="term" value="C:plasma membrane"/>
    <property type="evidence" value="ECO:0007669"/>
    <property type="project" value="TreeGrafter"/>
</dbReference>
<evidence type="ECO:0000256" key="7">
    <source>
        <dbReference type="SAM" id="Phobius"/>
    </source>
</evidence>
<feature type="compositionally biased region" description="Polar residues" evidence="6">
    <location>
        <begin position="156"/>
        <end position="166"/>
    </location>
</feature>
<feature type="transmembrane region" description="Helical" evidence="7">
    <location>
        <begin position="669"/>
        <end position="690"/>
    </location>
</feature>
<comment type="caution">
    <text evidence="8">The sequence shown here is derived from an EMBL/GenBank/DDBJ whole genome shotgun (WGS) entry which is preliminary data.</text>
</comment>
<dbReference type="Pfam" id="PF13347">
    <property type="entry name" value="MFS_2"/>
    <property type="match status" value="1"/>
</dbReference>
<evidence type="ECO:0000313" key="9">
    <source>
        <dbReference type="Proteomes" id="UP000829685"/>
    </source>
</evidence>
<evidence type="ECO:0000256" key="1">
    <source>
        <dbReference type="ARBA" id="ARBA00004141"/>
    </source>
</evidence>
<dbReference type="Gene3D" id="1.20.1250.20">
    <property type="entry name" value="MFS general substrate transporter like domains"/>
    <property type="match status" value="1"/>
</dbReference>
<dbReference type="SUPFAM" id="SSF103473">
    <property type="entry name" value="MFS general substrate transporter"/>
    <property type="match status" value="1"/>
</dbReference>